<dbReference type="AlphaFoldDB" id="A0AA38P0P8"/>
<dbReference type="Proteomes" id="UP001163846">
    <property type="component" value="Unassembled WGS sequence"/>
</dbReference>
<accession>A0AA38P0P8</accession>
<proteinExistence type="predicted"/>
<feature type="non-terminal residue" evidence="1">
    <location>
        <position position="1"/>
    </location>
</feature>
<dbReference type="InterPro" id="IPR052055">
    <property type="entry name" value="Hepadnavirus_pol/RT"/>
</dbReference>
<reference evidence="1" key="1">
    <citation type="submission" date="2022-08" db="EMBL/GenBank/DDBJ databases">
        <authorList>
            <consortium name="DOE Joint Genome Institute"/>
            <person name="Min B."/>
            <person name="Riley R."/>
            <person name="Sierra-Patev S."/>
            <person name="Naranjo-Ortiz M."/>
            <person name="Looney B."/>
            <person name="Konkel Z."/>
            <person name="Slot J.C."/>
            <person name="Sakamoto Y."/>
            <person name="Steenwyk J.L."/>
            <person name="Rokas A."/>
            <person name="Carro J."/>
            <person name="Camarero S."/>
            <person name="Ferreira P."/>
            <person name="Molpeceres G."/>
            <person name="Ruiz-Duenas F.J."/>
            <person name="Serrano A."/>
            <person name="Henrissat B."/>
            <person name="Drula E."/>
            <person name="Hughes K.W."/>
            <person name="Mata J.L."/>
            <person name="Ishikawa N.K."/>
            <person name="Vargas-Isla R."/>
            <person name="Ushijima S."/>
            <person name="Smith C.A."/>
            <person name="Ahrendt S."/>
            <person name="Andreopoulos W."/>
            <person name="He G."/>
            <person name="Labutti K."/>
            <person name="Lipzen A."/>
            <person name="Ng V."/>
            <person name="Sandor L."/>
            <person name="Barry K."/>
            <person name="Martinez A.T."/>
            <person name="Xiao Y."/>
            <person name="Gibbons J.G."/>
            <person name="Terashima K."/>
            <person name="Hibbett D.S."/>
            <person name="Grigoriev I.V."/>
        </authorList>
    </citation>
    <scope>NUCLEOTIDE SEQUENCE</scope>
    <source>
        <strain evidence="1">TFB9207</strain>
    </source>
</reference>
<name>A0AA38P0P8_9AGAR</name>
<dbReference type="EMBL" id="MU806577">
    <property type="protein sequence ID" value="KAJ3834129.1"/>
    <property type="molecule type" value="Genomic_DNA"/>
</dbReference>
<keyword evidence="2" id="KW-1185">Reference proteome</keyword>
<organism evidence="1 2">
    <name type="scientific">Lentinula raphanica</name>
    <dbReference type="NCBI Taxonomy" id="153919"/>
    <lineage>
        <taxon>Eukaryota</taxon>
        <taxon>Fungi</taxon>
        <taxon>Dikarya</taxon>
        <taxon>Basidiomycota</taxon>
        <taxon>Agaricomycotina</taxon>
        <taxon>Agaricomycetes</taxon>
        <taxon>Agaricomycetidae</taxon>
        <taxon>Agaricales</taxon>
        <taxon>Marasmiineae</taxon>
        <taxon>Omphalotaceae</taxon>
        <taxon>Lentinula</taxon>
    </lineage>
</organism>
<gene>
    <name evidence="1" type="ORF">F5878DRAFT_514693</name>
</gene>
<sequence length="199" mass="22706">SLILWILVRKLDIVGLHMYMDDFFGWDFAENLVFFHGQWRPPRQVQLLLFWDAIRCPYEDLKQDAGSCLKIIGFLIDINAGTISITDDSITELLSCIRIFLNHPSRKPPLRDWLRLCGHINWALNVLPWGRPALSELYSKISDKTGMRSGVPINVAVREGLSWFVDILPQSIGVRLVGDGLWKDAEADMVLWCDVSPIG</sequence>
<protein>
    <submittedName>
        <fullName evidence="1">Uncharacterized protein</fullName>
    </submittedName>
</protein>
<evidence type="ECO:0000313" key="1">
    <source>
        <dbReference type="EMBL" id="KAJ3834129.1"/>
    </source>
</evidence>
<evidence type="ECO:0000313" key="2">
    <source>
        <dbReference type="Proteomes" id="UP001163846"/>
    </source>
</evidence>
<feature type="non-terminal residue" evidence="1">
    <location>
        <position position="199"/>
    </location>
</feature>
<comment type="caution">
    <text evidence="1">The sequence shown here is derived from an EMBL/GenBank/DDBJ whole genome shotgun (WGS) entry which is preliminary data.</text>
</comment>
<dbReference type="PANTHER" id="PTHR33050:SF7">
    <property type="entry name" value="RIBONUCLEASE H"/>
    <property type="match status" value="1"/>
</dbReference>
<dbReference type="PANTHER" id="PTHR33050">
    <property type="entry name" value="REVERSE TRANSCRIPTASE DOMAIN-CONTAINING PROTEIN"/>
    <property type="match status" value="1"/>
</dbReference>